<accession>A0A1R1YN91</accession>
<organism evidence="1 2">
    <name type="scientific">Smittium culicis</name>
    <dbReference type="NCBI Taxonomy" id="133412"/>
    <lineage>
        <taxon>Eukaryota</taxon>
        <taxon>Fungi</taxon>
        <taxon>Fungi incertae sedis</taxon>
        <taxon>Zoopagomycota</taxon>
        <taxon>Kickxellomycotina</taxon>
        <taxon>Harpellomycetes</taxon>
        <taxon>Harpellales</taxon>
        <taxon>Legeriomycetaceae</taxon>
        <taxon>Smittium</taxon>
    </lineage>
</organism>
<evidence type="ECO:0000313" key="1">
    <source>
        <dbReference type="EMBL" id="OMJ28310.1"/>
    </source>
</evidence>
<dbReference type="EMBL" id="LSSM01000642">
    <property type="protein sequence ID" value="OMJ28310.1"/>
    <property type="molecule type" value="Genomic_DNA"/>
</dbReference>
<protein>
    <recommendedName>
        <fullName evidence="3">Velvet domain-containing protein</fullName>
    </recommendedName>
</protein>
<dbReference type="Proteomes" id="UP000187429">
    <property type="component" value="Unassembled WGS sequence"/>
</dbReference>
<comment type="caution">
    <text evidence="1">The sequence shown here is derived from an EMBL/GenBank/DDBJ whole genome shotgun (WGS) entry which is preliminary data.</text>
</comment>
<name>A0A1R1YN91_9FUNG</name>
<sequence length="74" mass="8032">METHIGIISNDGSGQNLDVADDQKVALTGDVSINGKSINNSIIFAFNSLVFNISGVYRIKVDVFTITDILRSKM</sequence>
<proteinExistence type="predicted"/>
<reference evidence="2" key="1">
    <citation type="submission" date="2017-01" db="EMBL/GenBank/DDBJ databases">
        <authorList>
            <person name="Wang Y."/>
            <person name="White M."/>
            <person name="Kvist S."/>
            <person name="Moncalvo J.-M."/>
        </authorList>
    </citation>
    <scope>NUCLEOTIDE SEQUENCE [LARGE SCALE GENOMIC DNA]</scope>
    <source>
        <strain evidence="2">ID-206-W2</strain>
    </source>
</reference>
<gene>
    <name evidence="1" type="ORF">AYI69_g2220</name>
</gene>
<evidence type="ECO:0008006" key="3">
    <source>
        <dbReference type="Google" id="ProtNLM"/>
    </source>
</evidence>
<dbReference type="AlphaFoldDB" id="A0A1R1YN91"/>
<keyword evidence="2" id="KW-1185">Reference proteome</keyword>
<evidence type="ECO:0000313" key="2">
    <source>
        <dbReference type="Proteomes" id="UP000187429"/>
    </source>
</evidence>